<evidence type="ECO:0000256" key="1">
    <source>
        <dbReference type="SAM" id="Phobius"/>
    </source>
</evidence>
<protein>
    <submittedName>
        <fullName evidence="2">Uncharacterized protein</fullName>
    </submittedName>
</protein>
<dbReference type="EMBL" id="U47023">
    <property type="protein sequence ID" value="AAC45258.1"/>
    <property type="molecule type" value="Genomic_DNA"/>
</dbReference>
<keyword evidence="2" id="KW-0614">Plasmid</keyword>
<evidence type="ECO:0000313" key="2">
    <source>
        <dbReference type="EMBL" id="AAC45258.1"/>
    </source>
</evidence>
<keyword evidence="1" id="KW-0812">Transmembrane</keyword>
<dbReference type="AlphaFoldDB" id="O06102"/>
<name>O06102_METM5</name>
<accession>O06102</accession>
<geneLocation type="plasmid" evidence="2">
    <name>pURB500</name>
</geneLocation>
<keyword evidence="1" id="KW-0472">Membrane</keyword>
<reference evidence="2" key="1">
    <citation type="journal article" date="1997" name="J. Bacteriol.">
        <title>Characterization of pURB500 from the archaeon Methanococcus maripaludis and construction of a shuttle vector.</title>
        <authorList>
            <person name="Tumbula D.L."/>
            <person name="Bowen T.L."/>
            <person name="Whitman W.B."/>
        </authorList>
    </citation>
    <scope>NUCLEOTIDE SEQUENCE</scope>
    <source>
        <strain evidence="2">C5</strain>
        <plasmid evidence="2">pURB500</plasmid>
    </source>
</reference>
<keyword evidence="1" id="KW-1133">Transmembrane helix</keyword>
<sequence length="62" mass="7111">MYFGAGFSMLSTISLNWSRFVIIYISFSNVAIFKVWSIFKVSFTFVSSWLFNSSSVSIFPAF</sequence>
<proteinExistence type="predicted"/>
<organism evidence="2">
    <name type="scientific">Methanococcus maripaludis (strain C5 / ATCC BAA-1333)</name>
    <dbReference type="NCBI Taxonomy" id="402880"/>
    <lineage>
        <taxon>Archaea</taxon>
        <taxon>Methanobacteriati</taxon>
        <taxon>Methanobacteriota</taxon>
        <taxon>Methanomada group</taxon>
        <taxon>Methanococci</taxon>
        <taxon>Methanococcales</taxon>
        <taxon>Methanococcaceae</taxon>
        <taxon>Methanococcus</taxon>
    </lineage>
</organism>
<feature type="transmembrane region" description="Helical" evidence="1">
    <location>
        <begin position="20"/>
        <end position="39"/>
    </location>
</feature>